<dbReference type="InterPro" id="IPR051202">
    <property type="entry name" value="Peptidase_C40"/>
</dbReference>
<reference evidence="6 7" key="1">
    <citation type="submission" date="2023-09" db="EMBL/GenBank/DDBJ databases">
        <title>Xinfangfangia sedmenti sp. nov., isolated the sedment.</title>
        <authorList>
            <person name="Xu L."/>
        </authorList>
    </citation>
    <scope>NUCLEOTIDE SEQUENCE [LARGE SCALE GENOMIC DNA]</scope>
    <source>
        <strain evidence="6 7">LG-4</strain>
    </source>
</reference>
<comment type="caution">
    <text evidence="6">The sequence shown here is derived from an EMBL/GenBank/DDBJ whole genome shotgun (WGS) entry which is preliminary data.</text>
</comment>
<dbReference type="InterPro" id="IPR041382">
    <property type="entry name" value="SH3_16"/>
</dbReference>
<evidence type="ECO:0000256" key="1">
    <source>
        <dbReference type="ARBA" id="ARBA00007074"/>
    </source>
</evidence>
<name>A0ABU1F8S2_9RHOB</name>
<dbReference type="Gene3D" id="3.90.1720.10">
    <property type="entry name" value="endopeptidase domain like (from Nostoc punctiforme)"/>
    <property type="match status" value="1"/>
</dbReference>
<dbReference type="Proteomes" id="UP001247754">
    <property type="component" value="Unassembled WGS sequence"/>
</dbReference>
<evidence type="ECO:0000313" key="6">
    <source>
        <dbReference type="EMBL" id="MDR5653280.1"/>
    </source>
</evidence>
<dbReference type="InterPro" id="IPR038765">
    <property type="entry name" value="Papain-like_cys_pep_sf"/>
</dbReference>
<dbReference type="RefSeq" id="WP_310457520.1">
    <property type="nucleotide sequence ID" value="NZ_JAVKPH010000012.1"/>
</dbReference>
<keyword evidence="3" id="KW-0378">Hydrolase</keyword>
<dbReference type="SUPFAM" id="SSF54001">
    <property type="entry name" value="Cysteine proteinases"/>
    <property type="match status" value="1"/>
</dbReference>
<keyword evidence="4" id="KW-0788">Thiol protease</keyword>
<keyword evidence="2" id="KW-0645">Protease</keyword>
<comment type="similarity">
    <text evidence="1">Belongs to the peptidase C40 family.</text>
</comment>
<accession>A0ABU1F8S2</accession>
<proteinExistence type="inferred from homology"/>
<dbReference type="PROSITE" id="PS51935">
    <property type="entry name" value="NLPC_P60"/>
    <property type="match status" value="1"/>
</dbReference>
<dbReference type="EMBL" id="JAVKPH010000012">
    <property type="protein sequence ID" value="MDR5653280.1"/>
    <property type="molecule type" value="Genomic_DNA"/>
</dbReference>
<keyword evidence="7" id="KW-1185">Reference proteome</keyword>
<evidence type="ECO:0000256" key="4">
    <source>
        <dbReference type="ARBA" id="ARBA00022807"/>
    </source>
</evidence>
<evidence type="ECO:0000313" key="7">
    <source>
        <dbReference type="Proteomes" id="UP001247754"/>
    </source>
</evidence>
<dbReference type="Pfam" id="PF00877">
    <property type="entry name" value="NLPC_P60"/>
    <property type="match status" value="1"/>
</dbReference>
<sequence length="272" mass="28356">MDRRLTPANGRVAHVSLRGRVEAPAYVAGEWARVVAPLADLNRAPGRARDRQVLMGDRFLVLDRDGGHAFGQAEKDGYVGWLAEAALGPDTMVTHWICAPGSHLYPEPRVQAHEVAGLSLGARLAVTGAQGAFAAVPQGWVPACHLRAIGDWADDPVAVAESLTGTPYLWGGNSRAGVDCSGLVQLAFHACGRACPGDSDMQAGMGAEIGPDDLRRGDLVFWKGHVALVAGPDRIVHANGHHMAVAAEPLSDAVARIAAAGGGGITARRRAG</sequence>
<protein>
    <submittedName>
        <fullName evidence="6">NlpC/P60 family protein</fullName>
    </submittedName>
</protein>
<evidence type="ECO:0000256" key="2">
    <source>
        <dbReference type="ARBA" id="ARBA00022670"/>
    </source>
</evidence>
<dbReference type="PANTHER" id="PTHR47053">
    <property type="entry name" value="MUREIN DD-ENDOPEPTIDASE MEPH-RELATED"/>
    <property type="match status" value="1"/>
</dbReference>
<feature type="domain" description="NlpC/P60" evidence="5">
    <location>
        <begin position="150"/>
        <end position="272"/>
    </location>
</feature>
<evidence type="ECO:0000256" key="3">
    <source>
        <dbReference type="ARBA" id="ARBA00022801"/>
    </source>
</evidence>
<dbReference type="InterPro" id="IPR000064">
    <property type="entry name" value="NLP_P60_dom"/>
</dbReference>
<dbReference type="PANTHER" id="PTHR47053:SF1">
    <property type="entry name" value="MUREIN DD-ENDOPEPTIDASE MEPH-RELATED"/>
    <property type="match status" value="1"/>
</dbReference>
<gene>
    <name evidence="6" type="ORF">RGD00_11740</name>
</gene>
<organism evidence="6 7">
    <name type="scientific">Ruixingdingia sedimenti</name>
    <dbReference type="NCBI Taxonomy" id="3073604"/>
    <lineage>
        <taxon>Bacteria</taxon>
        <taxon>Pseudomonadati</taxon>
        <taxon>Pseudomonadota</taxon>
        <taxon>Alphaproteobacteria</taxon>
        <taxon>Rhodobacterales</taxon>
        <taxon>Paracoccaceae</taxon>
        <taxon>Ruixingdingia</taxon>
    </lineage>
</organism>
<dbReference type="Pfam" id="PF18348">
    <property type="entry name" value="SH3_16"/>
    <property type="match status" value="1"/>
</dbReference>
<evidence type="ECO:0000259" key="5">
    <source>
        <dbReference type="PROSITE" id="PS51935"/>
    </source>
</evidence>